<dbReference type="RefSeq" id="WP_019468037.1">
    <property type="nucleotide sequence ID" value="NZ_LAKJ01000024.1"/>
</dbReference>
<feature type="transmembrane region" description="Helical" evidence="1">
    <location>
        <begin position="130"/>
        <end position="147"/>
    </location>
</feature>
<name>A0A0M2NSF9_STACC</name>
<keyword evidence="1" id="KW-0472">Membrane</keyword>
<keyword evidence="1" id="KW-1133">Transmembrane helix</keyword>
<evidence type="ECO:0000313" key="3">
    <source>
        <dbReference type="Proteomes" id="UP000034455"/>
    </source>
</evidence>
<evidence type="ECO:0000313" key="2">
    <source>
        <dbReference type="EMBL" id="KKI62967.1"/>
    </source>
</evidence>
<feature type="transmembrane region" description="Helical" evidence="1">
    <location>
        <begin position="81"/>
        <end position="110"/>
    </location>
</feature>
<accession>A0A0M2NSF9</accession>
<evidence type="ECO:0008006" key="4">
    <source>
        <dbReference type="Google" id="ProtNLM"/>
    </source>
</evidence>
<dbReference type="EMBL" id="LAKJ01000024">
    <property type="protein sequence ID" value="KKI62967.1"/>
    <property type="molecule type" value="Genomic_DNA"/>
</dbReference>
<dbReference type="PATRIC" id="fig|74704.6.peg.1592"/>
<feature type="transmembrane region" description="Helical" evidence="1">
    <location>
        <begin position="154"/>
        <end position="174"/>
    </location>
</feature>
<organism evidence="2 3">
    <name type="scientific">Staphylococcus cohnii subsp. cohnii</name>
    <dbReference type="NCBI Taxonomy" id="74704"/>
    <lineage>
        <taxon>Bacteria</taxon>
        <taxon>Bacillati</taxon>
        <taxon>Bacillota</taxon>
        <taxon>Bacilli</taxon>
        <taxon>Bacillales</taxon>
        <taxon>Staphylococcaceae</taxon>
        <taxon>Staphylococcus</taxon>
        <taxon>Staphylococcus cohnii species complex</taxon>
    </lineage>
</organism>
<dbReference type="AlphaFoldDB" id="A0A0M2NSF9"/>
<dbReference type="Pfam" id="PF13346">
    <property type="entry name" value="ABC2_membrane_5"/>
    <property type="match status" value="1"/>
</dbReference>
<comment type="caution">
    <text evidence="2">The sequence shown here is derived from an EMBL/GenBank/DDBJ whole genome shotgun (WGS) entry which is preliminary data.</text>
</comment>
<dbReference type="InterPro" id="IPR025699">
    <property type="entry name" value="ABC2_memb-like"/>
</dbReference>
<dbReference type="Proteomes" id="UP000034455">
    <property type="component" value="Unassembled WGS sequence"/>
</dbReference>
<gene>
    <name evidence="2" type="ORF">UF66_1552</name>
</gene>
<proteinExistence type="predicted"/>
<keyword evidence="1" id="KW-0812">Transmembrane</keyword>
<feature type="transmembrane region" description="Helical" evidence="1">
    <location>
        <begin position="194"/>
        <end position="215"/>
    </location>
</feature>
<evidence type="ECO:0000256" key="1">
    <source>
        <dbReference type="SAM" id="Phobius"/>
    </source>
</evidence>
<feature type="transmembrane region" description="Helical" evidence="1">
    <location>
        <begin position="16"/>
        <end position="34"/>
    </location>
</feature>
<feature type="transmembrane region" description="Helical" evidence="1">
    <location>
        <begin position="40"/>
        <end position="60"/>
    </location>
</feature>
<sequence>MKGLLLNHFYSVKNSIILYFFLALLIPIILFITIDQKNIVLDIITILIPMFLMLPAMEVLKTETSSGWSKFMITLPIKKNTIVTSHFICFAILLILGLITTICLMLIFSLFNENLMSSNALTISQVMKGITISIIVAAIAFFLTYLLGADKADLILILAAMISIAVYFLSSWTFKKIINLDFIERVQTDIMFSITYLLLALLILAISYFSSIALYNSKEFK</sequence>
<reference evidence="2 3" key="1">
    <citation type="submission" date="2015-03" db="EMBL/GenBank/DDBJ databases">
        <title>Genome Assembly of Staphylococcus cohnii subsp. cohnii strain G22B2.</title>
        <authorList>
            <person name="Nair G."/>
            <person name="Kaur G."/>
            <person name="Khatri I."/>
            <person name="Singh N.K."/>
            <person name="Sathyabama S."/>
            <person name="Maurya S.K."/>
            <person name="Subramanian S."/>
            <person name="Agrewala J.N."/>
            <person name="Mayilraj S."/>
        </authorList>
    </citation>
    <scope>NUCLEOTIDE SEQUENCE [LARGE SCALE GENOMIC DNA]</scope>
    <source>
        <strain evidence="2 3">G22B2</strain>
    </source>
</reference>
<protein>
    <recommendedName>
        <fullName evidence="4">ABC-2 transporter permease</fullName>
    </recommendedName>
</protein>